<dbReference type="InterPro" id="IPR008407">
    <property type="entry name" value="Brnchd-chn_aa_trnsp_AzlD"/>
</dbReference>
<name>A0A542Y4V7_9MICO</name>
<dbReference type="RefSeq" id="WP_141886465.1">
    <property type="nucleotide sequence ID" value="NZ_BAAAUY010000012.1"/>
</dbReference>
<keyword evidence="1" id="KW-1133">Transmembrane helix</keyword>
<dbReference type="PIRSF" id="PIRSF003203">
    <property type="entry name" value="AzlD"/>
    <property type="match status" value="1"/>
</dbReference>
<comment type="caution">
    <text evidence="2">The sequence shown here is derived from an EMBL/GenBank/DDBJ whole genome shotgun (WGS) entry which is preliminary data.</text>
</comment>
<protein>
    <submittedName>
        <fullName evidence="2">Branched-subunit amino acid transport protein AzlD</fullName>
    </submittedName>
</protein>
<keyword evidence="1" id="KW-0472">Membrane</keyword>
<organism evidence="2 3">
    <name type="scientific">Leucobacter komagatae</name>
    <dbReference type="NCBI Taxonomy" id="55969"/>
    <lineage>
        <taxon>Bacteria</taxon>
        <taxon>Bacillati</taxon>
        <taxon>Actinomycetota</taxon>
        <taxon>Actinomycetes</taxon>
        <taxon>Micrococcales</taxon>
        <taxon>Microbacteriaceae</taxon>
        <taxon>Leucobacter</taxon>
    </lineage>
</organism>
<reference evidence="2 3" key="1">
    <citation type="submission" date="2019-06" db="EMBL/GenBank/DDBJ databases">
        <title>Sequencing the genomes of 1000 actinobacteria strains.</title>
        <authorList>
            <person name="Klenk H.-P."/>
        </authorList>
    </citation>
    <scope>NUCLEOTIDE SEQUENCE [LARGE SCALE GENOMIC DNA]</scope>
    <source>
        <strain evidence="2 3">DSM 8803</strain>
    </source>
</reference>
<accession>A0A542Y4V7</accession>
<proteinExistence type="predicted"/>
<dbReference type="EMBL" id="VFON01000001">
    <property type="protein sequence ID" value="TQL43105.1"/>
    <property type="molecule type" value="Genomic_DNA"/>
</dbReference>
<keyword evidence="3" id="KW-1185">Reference proteome</keyword>
<feature type="transmembrane region" description="Helical" evidence="1">
    <location>
        <begin position="67"/>
        <end position="84"/>
    </location>
</feature>
<dbReference type="Pfam" id="PF05437">
    <property type="entry name" value="AzlD"/>
    <property type="match status" value="1"/>
</dbReference>
<evidence type="ECO:0000256" key="1">
    <source>
        <dbReference type="SAM" id="Phobius"/>
    </source>
</evidence>
<dbReference type="Proteomes" id="UP000319094">
    <property type="component" value="Unassembled WGS sequence"/>
</dbReference>
<feature type="transmembrane region" description="Helical" evidence="1">
    <location>
        <begin position="39"/>
        <end position="55"/>
    </location>
</feature>
<sequence>MTWYLIAAIAIGGVITFGLRALPFAMLKPLRKSKFVRSLGEWMPAGILLILAVVVLRDEIVARADQWWMVLTATAVTIAVHLFCGRRVLLSIAAGTATYIALVNLL</sequence>
<dbReference type="AlphaFoldDB" id="A0A542Y4V7"/>
<dbReference type="OrthoDB" id="5324916at2"/>
<evidence type="ECO:0000313" key="3">
    <source>
        <dbReference type="Proteomes" id="UP000319094"/>
    </source>
</evidence>
<gene>
    <name evidence="2" type="ORF">FB468_1120</name>
</gene>
<keyword evidence="1" id="KW-0812">Transmembrane</keyword>
<feature type="transmembrane region" description="Helical" evidence="1">
    <location>
        <begin position="6"/>
        <end position="27"/>
    </location>
</feature>
<evidence type="ECO:0000313" key="2">
    <source>
        <dbReference type="EMBL" id="TQL43105.1"/>
    </source>
</evidence>